<evidence type="ECO:0000313" key="2">
    <source>
        <dbReference type="Proteomes" id="UP000318667"/>
    </source>
</evidence>
<dbReference type="AlphaFoldDB" id="A0A562K679"/>
<dbReference type="RefSeq" id="WP_144538990.1">
    <property type="nucleotide sequence ID" value="NZ_CBCSDC010000019.1"/>
</dbReference>
<organism evidence="1 2">
    <name type="scientific">Cytobacillus oceanisediminis</name>
    <dbReference type="NCBI Taxonomy" id="665099"/>
    <lineage>
        <taxon>Bacteria</taxon>
        <taxon>Bacillati</taxon>
        <taxon>Bacillota</taxon>
        <taxon>Bacilli</taxon>
        <taxon>Bacillales</taxon>
        <taxon>Bacillaceae</taxon>
        <taxon>Cytobacillus</taxon>
    </lineage>
</organism>
<protein>
    <submittedName>
        <fullName evidence="1">Uncharacterized protein</fullName>
    </submittedName>
</protein>
<evidence type="ECO:0000313" key="1">
    <source>
        <dbReference type="EMBL" id="TWH90734.1"/>
    </source>
</evidence>
<reference evidence="1 2" key="1">
    <citation type="journal article" date="2015" name="Stand. Genomic Sci.">
        <title>Genomic Encyclopedia of Bacterial and Archaeal Type Strains, Phase III: the genomes of soil and plant-associated and newly described type strains.</title>
        <authorList>
            <person name="Whitman W.B."/>
            <person name="Woyke T."/>
            <person name="Klenk H.P."/>
            <person name="Zhou Y."/>
            <person name="Lilburn T.G."/>
            <person name="Beck B.J."/>
            <person name="De Vos P."/>
            <person name="Vandamme P."/>
            <person name="Eisen J.A."/>
            <person name="Garrity G."/>
            <person name="Hugenholtz P."/>
            <person name="Kyrpides N.C."/>
        </authorList>
    </citation>
    <scope>NUCLEOTIDE SEQUENCE [LARGE SCALE GENOMIC DNA]</scope>
    <source>
        <strain evidence="1 2">CGMCC 1.10115</strain>
    </source>
</reference>
<keyword evidence="2" id="KW-1185">Reference proteome</keyword>
<proteinExistence type="predicted"/>
<gene>
    <name evidence="1" type="ORF">IQ19_00183</name>
</gene>
<name>A0A562K679_9BACI</name>
<dbReference type="Proteomes" id="UP000318667">
    <property type="component" value="Unassembled WGS sequence"/>
</dbReference>
<accession>A0A562K679</accession>
<dbReference type="EMBL" id="VLKI01000001">
    <property type="protein sequence ID" value="TWH90734.1"/>
    <property type="molecule type" value="Genomic_DNA"/>
</dbReference>
<sequence length="72" mass="8289">MFIVYYLDGKNILLNQLRKSVPSEGEEIKIKGRKGKVTSVQTIENHKVHVQVLLESVNKNKVVLDNSKKKKR</sequence>
<dbReference type="OrthoDB" id="2934625at2"/>
<dbReference type="GeneID" id="65401481"/>
<comment type="caution">
    <text evidence="1">The sequence shown here is derived from an EMBL/GenBank/DDBJ whole genome shotgun (WGS) entry which is preliminary data.</text>
</comment>